<dbReference type="RefSeq" id="XP_035343798.1">
    <property type="nucleotide sequence ID" value="XM_035487905.1"/>
</dbReference>
<dbReference type="GeneID" id="55992238"/>
<keyword evidence="3" id="KW-0238">DNA-binding</keyword>
<dbReference type="GO" id="GO:0000981">
    <property type="term" value="F:DNA-binding transcription factor activity, RNA polymerase II-specific"/>
    <property type="evidence" value="ECO:0007669"/>
    <property type="project" value="TreeGrafter"/>
</dbReference>
<dbReference type="Proteomes" id="UP000509510">
    <property type="component" value="Chromosome II"/>
</dbReference>
<feature type="domain" description="Xylanolytic transcriptional activator regulatory" evidence="6">
    <location>
        <begin position="3"/>
        <end position="167"/>
    </location>
</feature>
<keyword evidence="8" id="KW-1185">Reference proteome</keyword>
<evidence type="ECO:0000313" key="7">
    <source>
        <dbReference type="EMBL" id="QKX57620.1"/>
    </source>
</evidence>
<keyword evidence="5" id="KW-0539">Nucleus</keyword>
<evidence type="ECO:0000256" key="1">
    <source>
        <dbReference type="ARBA" id="ARBA00004123"/>
    </source>
</evidence>
<evidence type="ECO:0000259" key="6">
    <source>
        <dbReference type="Pfam" id="PF04082"/>
    </source>
</evidence>
<dbReference type="GO" id="GO:0008270">
    <property type="term" value="F:zinc ion binding"/>
    <property type="evidence" value="ECO:0007669"/>
    <property type="project" value="InterPro"/>
</dbReference>
<comment type="subcellular location">
    <subcellularLocation>
        <location evidence="1">Nucleus</location>
    </subcellularLocation>
</comment>
<sequence length="444" mass="50484">MCRYYTYYHPLFPIAPELPHLLQCYLSQLPLFWTIITIASKTTKENPSIYLALSSAIPKLIEKILHSNGKELWMIQALLLLCCWPLPFGPKSADPSLLYSGLATSSALEIGLHRYKFPSDFTYDEPYDEDRAFMQKKTWLACFILSQHLSTELGVPTCFHIDRTIISALETPDIRIPCVLRDQLRTAYLGFRISNSLGNDILSFSGLSSNRMQLIHLFETDLAAARTVNTGDRDTSGEICFLAVSLQLYSYALEHNIGEGKDNTDDSSRCEILLRGYHAAMELVQIAVTNSFEAPYWTRQIYQSVIHAITFLLKLCSSSAPQLSVIDSPSTRNLISQGWDFLRSGSLMENDHLFRISTLVAYLSKLEEKDPQLPRLSVQSRMSANVMYDAVWRAKQRFSPEVRNMRPADYTTTAVLEELSASWAENVLNEDGLFRHWNSVITNY</sequence>
<keyword evidence="2" id="KW-0805">Transcription regulation</keyword>
<accession>A0A7H8QUD2</accession>
<dbReference type="GO" id="GO:0006351">
    <property type="term" value="P:DNA-templated transcription"/>
    <property type="evidence" value="ECO:0007669"/>
    <property type="project" value="InterPro"/>
</dbReference>
<evidence type="ECO:0000256" key="3">
    <source>
        <dbReference type="ARBA" id="ARBA00023125"/>
    </source>
</evidence>
<dbReference type="CDD" id="cd12148">
    <property type="entry name" value="fungal_TF_MHR"/>
    <property type="match status" value="1"/>
</dbReference>
<dbReference type="PANTHER" id="PTHR31845">
    <property type="entry name" value="FINGER DOMAIN PROTEIN, PUTATIVE-RELATED"/>
    <property type="match status" value="1"/>
</dbReference>
<evidence type="ECO:0000256" key="4">
    <source>
        <dbReference type="ARBA" id="ARBA00023163"/>
    </source>
</evidence>
<name>A0A7H8QUD2_TALRU</name>
<keyword evidence="4" id="KW-0804">Transcription</keyword>
<organism evidence="7 8">
    <name type="scientific">Talaromyces rugulosus</name>
    <name type="common">Penicillium rugulosum</name>
    <dbReference type="NCBI Taxonomy" id="121627"/>
    <lineage>
        <taxon>Eukaryota</taxon>
        <taxon>Fungi</taxon>
        <taxon>Dikarya</taxon>
        <taxon>Ascomycota</taxon>
        <taxon>Pezizomycotina</taxon>
        <taxon>Eurotiomycetes</taxon>
        <taxon>Eurotiomycetidae</taxon>
        <taxon>Eurotiales</taxon>
        <taxon>Trichocomaceae</taxon>
        <taxon>Talaromyces</taxon>
        <taxon>Talaromyces sect. Islandici</taxon>
    </lineage>
</organism>
<dbReference type="AlphaFoldDB" id="A0A7H8QUD2"/>
<dbReference type="InterPro" id="IPR007219">
    <property type="entry name" value="XnlR_reg_dom"/>
</dbReference>
<dbReference type="InterPro" id="IPR051089">
    <property type="entry name" value="prtT"/>
</dbReference>
<dbReference type="Pfam" id="PF04082">
    <property type="entry name" value="Fungal_trans"/>
    <property type="match status" value="1"/>
</dbReference>
<dbReference type="OrthoDB" id="3163292at2759"/>
<dbReference type="GO" id="GO:0005634">
    <property type="term" value="C:nucleus"/>
    <property type="evidence" value="ECO:0007669"/>
    <property type="project" value="UniProtKB-SubCell"/>
</dbReference>
<proteinExistence type="predicted"/>
<dbReference type="GO" id="GO:0000976">
    <property type="term" value="F:transcription cis-regulatory region binding"/>
    <property type="evidence" value="ECO:0007669"/>
    <property type="project" value="TreeGrafter"/>
</dbReference>
<dbReference type="KEGG" id="trg:TRUGW13939_04738"/>
<reference evidence="8" key="1">
    <citation type="submission" date="2020-06" db="EMBL/GenBank/DDBJ databases">
        <title>A chromosome-scale genome assembly of Talaromyces rugulosus W13939.</title>
        <authorList>
            <person name="Wang B."/>
            <person name="Guo L."/>
            <person name="Ye K."/>
            <person name="Wang L."/>
        </authorList>
    </citation>
    <scope>NUCLEOTIDE SEQUENCE [LARGE SCALE GENOMIC DNA]</scope>
    <source>
        <strain evidence="8">W13939</strain>
    </source>
</reference>
<evidence type="ECO:0000256" key="5">
    <source>
        <dbReference type="ARBA" id="ARBA00023242"/>
    </source>
</evidence>
<evidence type="ECO:0000256" key="2">
    <source>
        <dbReference type="ARBA" id="ARBA00023015"/>
    </source>
</evidence>
<dbReference type="PANTHER" id="PTHR31845:SF21">
    <property type="entry name" value="REGULATORY PROTEIN LEU3"/>
    <property type="match status" value="1"/>
</dbReference>
<evidence type="ECO:0000313" key="8">
    <source>
        <dbReference type="Proteomes" id="UP000509510"/>
    </source>
</evidence>
<protein>
    <recommendedName>
        <fullName evidence="6">Xylanolytic transcriptional activator regulatory domain-containing protein</fullName>
    </recommendedName>
</protein>
<gene>
    <name evidence="7" type="ORF">TRUGW13939_04738</name>
</gene>
<dbReference type="EMBL" id="CP055899">
    <property type="protein sequence ID" value="QKX57620.1"/>
    <property type="molecule type" value="Genomic_DNA"/>
</dbReference>